<evidence type="ECO:0000256" key="10">
    <source>
        <dbReference type="SAM" id="MobiDB-lite"/>
    </source>
</evidence>
<dbReference type="PANTHER" id="PTHR13600">
    <property type="entry name" value="LEUCINE CARBOXYL METHYLTRANSFERASE"/>
    <property type="match status" value="1"/>
</dbReference>
<evidence type="ECO:0000313" key="12">
    <source>
        <dbReference type="Proteomes" id="UP000092666"/>
    </source>
</evidence>
<dbReference type="Gene3D" id="3.40.50.150">
    <property type="entry name" value="Vaccinia Virus protein VP39"/>
    <property type="match status" value="1"/>
</dbReference>
<dbReference type="GO" id="GO:0032259">
    <property type="term" value="P:methylation"/>
    <property type="evidence" value="ECO:0007669"/>
    <property type="project" value="UniProtKB-KW"/>
</dbReference>
<dbReference type="OrthoDB" id="203237at2759"/>
<dbReference type="Proteomes" id="UP000092666">
    <property type="component" value="Unassembled WGS sequence"/>
</dbReference>
<evidence type="ECO:0000256" key="3">
    <source>
        <dbReference type="ARBA" id="ARBA00012834"/>
    </source>
</evidence>
<evidence type="ECO:0000256" key="8">
    <source>
        <dbReference type="PIRNR" id="PIRNR016305"/>
    </source>
</evidence>
<sequence length="437" mass="46745">MLPPRQPSSSAGALSFNQPGPSNARRGPDAFTTVSRGGSAIPARNGFGQQQQEQQQMVHPDDAIRQTDDDAASSRLSAVNAGYLNDPFVSLLYKSSTLSHPQAHSLAAGGGGLGSGRKPPLINVGTHHRTVGIDIVVDKFLKRYASFGRNDGDSHDASDGGGCQIVSLGAGSDTRFWRLMSRPQPPNIMKYVEIDFPHLTSPKAQRIARSKKLQTAVSQGGTRLDSAVYTLLPLDLRPTPTSSPSPSTSSNPSQAAPGGTKTDSASSNSNKTSIHDILNGTLLPLLKPNVPTLFLAECLFPYMPPEDASAIIGWFGSTFPSCVGVVYEMCGLDDGFGRVMRRNLASRNLSIPGSIFPTPASQGERFLDASALGEEGVFTSCGAKTLWQVREDVIDQTELQRISKLEILDEIEELKLVLEHYVIAWGTKGANMDDIGL</sequence>
<feature type="binding site" evidence="9">
    <location>
        <position position="129"/>
    </location>
    <ligand>
        <name>S-adenosyl-L-methionine</name>
        <dbReference type="ChEBI" id="CHEBI:59789"/>
    </ligand>
</feature>
<keyword evidence="5 8" id="KW-0489">Methyltransferase</keyword>
<dbReference type="EC" id="2.1.1.233" evidence="3 8"/>
<feature type="compositionally biased region" description="Polar residues" evidence="10">
    <location>
        <begin position="261"/>
        <end position="270"/>
    </location>
</feature>
<evidence type="ECO:0000256" key="1">
    <source>
        <dbReference type="ARBA" id="ARBA00000724"/>
    </source>
</evidence>
<evidence type="ECO:0000256" key="2">
    <source>
        <dbReference type="ARBA" id="ARBA00010703"/>
    </source>
</evidence>
<dbReference type="EMBL" id="KI669495">
    <property type="protein sequence ID" value="OCF36375.1"/>
    <property type="molecule type" value="Genomic_DNA"/>
</dbReference>
<reference evidence="12" key="2">
    <citation type="submission" date="2013-12" db="EMBL/GenBank/DDBJ databases">
        <title>Evolution of pathogenesis and genome organization in the Tremellales.</title>
        <authorList>
            <person name="Cuomo C."/>
            <person name="Litvintseva A."/>
            <person name="Heitman J."/>
            <person name="Chen Y."/>
            <person name="Sun S."/>
            <person name="Springer D."/>
            <person name="Dromer F."/>
            <person name="Young S."/>
            <person name="Zeng Q."/>
            <person name="Chapman S."/>
            <person name="Gujja S."/>
            <person name="Saif S."/>
            <person name="Birren B."/>
        </authorList>
    </citation>
    <scope>NUCLEOTIDE SEQUENCE [LARGE SCALE GENOMIC DNA]</scope>
    <source>
        <strain evidence="12">BCC8398</strain>
    </source>
</reference>
<accession>A0A1B9GZE4</accession>
<comment type="catalytic activity">
    <reaction evidence="1 8">
        <text>[phosphatase 2A protein]-C-terminal L-leucine + S-adenosyl-L-methionine = [phosphatase 2A protein]-C-terminal L-leucine methyl ester + S-adenosyl-L-homocysteine</text>
        <dbReference type="Rhea" id="RHEA:48544"/>
        <dbReference type="Rhea" id="RHEA-COMP:12134"/>
        <dbReference type="Rhea" id="RHEA-COMP:12135"/>
        <dbReference type="ChEBI" id="CHEBI:57856"/>
        <dbReference type="ChEBI" id="CHEBI:59789"/>
        <dbReference type="ChEBI" id="CHEBI:90516"/>
        <dbReference type="ChEBI" id="CHEBI:90517"/>
        <dbReference type="EC" id="2.1.1.233"/>
    </reaction>
</comment>
<evidence type="ECO:0000256" key="4">
    <source>
        <dbReference type="ARBA" id="ARBA00017497"/>
    </source>
</evidence>
<dbReference type="InterPro" id="IPR016651">
    <property type="entry name" value="LCMT1"/>
</dbReference>
<feature type="binding site" evidence="9">
    <location>
        <begin position="235"/>
        <end position="236"/>
    </location>
    <ligand>
        <name>S-adenosyl-L-methionine</name>
        <dbReference type="ChEBI" id="CHEBI:59789"/>
    </ligand>
</feature>
<dbReference type="PIRSF" id="PIRSF016305">
    <property type="entry name" value="LCM_mtfrase"/>
    <property type="match status" value="1"/>
</dbReference>
<dbReference type="STRING" id="1296120.A0A1B9GZE4"/>
<dbReference type="Pfam" id="PF04072">
    <property type="entry name" value="LCM"/>
    <property type="match status" value="1"/>
</dbReference>
<gene>
    <name evidence="11" type="ORF">I316_01622</name>
</gene>
<feature type="binding site" evidence="9">
    <location>
        <position position="297"/>
    </location>
    <ligand>
        <name>S-adenosyl-L-methionine</name>
        <dbReference type="ChEBI" id="CHEBI:59789"/>
    </ligand>
</feature>
<dbReference type="InterPro" id="IPR007213">
    <property type="entry name" value="Ppm1/Ppm2/Tcmp"/>
</dbReference>
<dbReference type="GO" id="GO:0018423">
    <property type="term" value="F:protein C-terminal leucine carboxyl O-methyltransferase activity"/>
    <property type="evidence" value="ECO:0007669"/>
    <property type="project" value="UniProtKB-EC"/>
</dbReference>
<feature type="compositionally biased region" description="Polar residues" evidence="10">
    <location>
        <begin position="7"/>
        <end position="21"/>
    </location>
</feature>
<comment type="function">
    <text evidence="8">Methylates the carboxyl group of the C-terminal leucine residue of protein phosphatase 2A catalytic subunits to form alpha-leucine ester residues.</text>
</comment>
<feature type="region of interest" description="Disordered" evidence="10">
    <location>
        <begin position="235"/>
        <end position="270"/>
    </location>
</feature>
<comment type="similarity">
    <text evidence="2 8">Belongs to the methyltransferase superfamily. LCMT family.</text>
</comment>
<keyword evidence="6 8" id="KW-0808">Transferase</keyword>
<evidence type="ECO:0000256" key="7">
    <source>
        <dbReference type="ARBA" id="ARBA00022691"/>
    </source>
</evidence>
<feature type="region of interest" description="Disordered" evidence="10">
    <location>
        <begin position="1"/>
        <end position="60"/>
    </location>
</feature>
<name>A0A1B9GZE4_9TREE</name>
<feature type="compositionally biased region" description="Low complexity" evidence="10">
    <location>
        <begin position="235"/>
        <end position="253"/>
    </location>
</feature>
<proteinExistence type="inferred from homology"/>
<evidence type="ECO:0000256" key="5">
    <source>
        <dbReference type="ARBA" id="ARBA00022603"/>
    </source>
</evidence>
<reference evidence="11 12" key="1">
    <citation type="submission" date="2013-07" db="EMBL/GenBank/DDBJ databases">
        <title>The Genome Sequence of Cryptococcus heveanensis BCC8398.</title>
        <authorList>
            <consortium name="The Broad Institute Genome Sequencing Platform"/>
            <person name="Cuomo C."/>
            <person name="Litvintseva A."/>
            <person name="Chen Y."/>
            <person name="Heitman J."/>
            <person name="Sun S."/>
            <person name="Springer D."/>
            <person name="Dromer F."/>
            <person name="Young S.K."/>
            <person name="Zeng Q."/>
            <person name="Gargeya S."/>
            <person name="Fitzgerald M."/>
            <person name="Abouelleil A."/>
            <person name="Alvarado L."/>
            <person name="Berlin A.M."/>
            <person name="Chapman S.B."/>
            <person name="Dewar J."/>
            <person name="Goldberg J."/>
            <person name="Griggs A."/>
            <person name="Gujja S."/>
            <person name="Hansen M."/>
            <person name="Howarth C."/>
            <person name="Imamovic A."/>
            <person name="Larimer J."/>
            <person name="McCowan C."/>
            <person name="Murphy C."/>
            <person name="Pearson M."/>
            <person name="Priest M."/>
            <person name="Roberts A."/>
            <person name="Saif S."/>
            <person name="Shea T."/>
            <person name="Sykes S."/>
            <person name="Wortman J."/>
            <person name="Nusbaum C."/>
            <person name="Birren B."/>
        </authorList>
    </citation>
    <scope>NUCLEOTIDE SEQUENCE [LARGE SCALE GENOMIC DNA]</scope>
    <source>
        <strain evidence="11 12">BCC8398</strain>
    </source>
</reference>
<protein>
    <recommendedName>
        <fullName evidence="4 8">Leucine carboxyl methyltransferase 1</fullName>
        <ecNumber evidence="3 8">2.1.1.233</ecNumber>
    </recommendedName>
</protein>
<evidence type="ECO:0000313" key="11">
    <source>
        <dbReference type="EMBL" id="OCF36375.1"/>
    </source>
</evidence>
<dbReference type="PANTHER" id="PTHR13600:SF21">
    <property type="entry name" value="LEUCINE CARBOXYL METHYLTRANSFERASE 1"/>
    <property type="match status" value="1"/>
</dbReference>
<dbReference type="AlphaFoldDB" id="A0A1B9GZE4"/>
<organism evidence="11 12">
    <name type="scientific">Kwoniella heveanensis BCC8398</name>
    <dbReference type="NCBI Taxonomy" id="1296120"/>
    <lineage>
        <taxon>Eukaryota</taxon>
        <taxon>Fungi</taxon>
        <taxon>Dikarya</taxon>
        <taxon>Basidiomycota</taxon>
        <taxon>Agaricomycotina</taxon>
        <taxon>Tremellomycetes</taxon>
        <taxon>Tremellales</taxon>
        <taxon>Cryptococcaceae</taxon>
        <taxon>Kwoniella</taxon>
    </lineage>
</organism>
<dbReference type="InterPro" id="IPR029063">
    <property type="entry name" value="SAM-dependent_MTases_sf"/>
</dbReference>
<feature type="binding site" evidence="9">
    <location>
        <position position="169"/>
    </location>
    <ligand>
        <name>S-adenosyl-L-methionine</name>
        <dbReference type="ChEBI" id="CHEBI:59789"/>
    </ligand>
</feature>
<keyword evidence="12" id="KW-1185">Reference proteome</keyword>
<evidence type="ECO:0000256" key="9">
    <source>
        <dbReference type="PIRSR" id="PIRSR016305-1"/>
    </source>
</evidence>
<evidence type="ECO:0000256" key="6">
    <source>
        <dbReference type="ARBA" id="ARBA00022679"/>
    </source>
</evidence>
<dbReference type="SUPFAM" id="SSF53335">
    <property type="entry name" value="S-adenosyl-L-methionine-dependent methyltransferases"/>
    <property type="match status" value="1"/>
</dbReference>
<keyword evidence="7 8" id="KW-0949">S-adenosyl-L-methionine</keyword>